<dbReference type="InterPro" id="IPR058310">
    <property type="entry name" value="DUF7997"/>
</dbReference>
<proteinExistence type="inferred from homology"/>
<comment type="caution">
    <text evidence="5">The sequence shown here is derived from an EMBL/GenBank/DDBJ whole genome shotgun (WGS) entry which is preliminary data.</text>
</comment>
<feature type="domain" description="Glucodextranase N-terminal" evidence="3">
    <location>
        <begin position="693"/>
        <end position="990"/>
    </location>
</feature>
<evidence type="ECO:0000256" key="1">
    <source>
        <dbReference type="ARBA" id="ARBA00006188"/>
    </source>
</evidence>
<dbReference type="GO" id="GO:0004553">
    <property type="term" value="F:hydrolase activity, hydrolyzing O-glycosyl compounds"/>
    <property type="evidence" value="ECO:0007669"/>
    <property type="project" value="UniProtKB-ARBA"/>
</dbReference>
<dbReference type="InterPro" id="IPR011013">
    <property type="entry name" value="Gal_mutarotase_sf_dom"/>
</dbReference>
<dbReference type="InterPro" id="IPR014718">
    <property type="entry name" value="GH-type_carb-bd"/>
</dbReference>
<sequence length="1511" mass="166940">MRLTTALNEYKKARGERFPEESKTVGGSFSGHGDRLVHIGEHGSLRDYSDSLSGLYGIDRSQLGIQIGDETRWFSDLDTIRQHYYRDTRLVETEYDAGSFTVHQYDLTLGRAHATHVEVRGTVPQGAKLVAFATMAPEGKDTGVGALIHEDGGPDNSRVLEVYHRQEHDYITASTGLDEVHGQRPERLGEILDDDPIYFPRRRGTERRDQTRLTGDFVVTAPLEAVGRSNSTTLITQLSDHTEVDRQQAMADVSICAQSHSTASDLRESARERTRIEVPDSLPRADSLRTDLRVMDLLSSPSGGHIAAPEFDPFYENSGGYGFVWFRDDASVSRHLLEASDRLDIETDDILEESAQFLCERQLADGTWPHRVWATDGSLAPGWANANVEHNDESPEYQGDQTATVTAFLANLLSTRHGRLSDSLTVQIRDTIVEAVDALTRDVADNGLPSECQNVWEDSVGQFAHTAAAYIEAFAAVAQAPMTNQIKERSLHGADRVMDGLEELWDEEMGVYVMRLTDGDVDHRIDAAALKLTDAFRAYDAVEDTELTDEHVQRLANHVSTTLDTLFRNPPHSQLAGLIRYEGDRWRMQEQDGEKIWSVTTGIGAVSAAQVGVMLNERGENGDAYLNRSSDLYELIADDGPMATDAGYLAEQAFDSGELDSATPLGWSHAIRLHATALLDDLNSLPTTSSTTEAPDEMPTWTTGEKFGIGTVADHAEQDPSRVWFTLTEGALTEARFPQVDLLNLRTLDFIIRCNDESDYAVRTHKEDRRNTDTIERRVEPAEDDALLFRHIFTETGDGQGHAWELTVDYATDPEHDAILANVEFTAEDDHSYDVFSAANIALTSTNSVDRGLRYGEEGKFHLVARNPEAYTAETHNELLVDENGDALSVAMAMAAEGRFDWATVGAAGSERLDALYTQGELPEPTESVDGENIVLIGRLGTGETAEETVALGFARQADTAAALGEADGALDRGFETVRGAYAASWGEYLADKELPDSVEGHPNLANQYRTAIMTLMAVEDKTYHGASIASPSVPWGDAVYAGEPKNYGYNFVWSRDLYQVFTAFDTVGALDIAAQQLEYIYEFQQDEAGFIPQNTYVNGTTRWGGEQMDNISYPQVMAYHLAEDGITFDDVSYSYENLRRSADYVARNGPQTAQERWEEEAGFSPSSIAAEISGLACAAKLALDEGNEADALVWLALADHWANNVEDWTATETGTDQHQNTPYYTRITRDGNPEAGHLRTLANNGPTLDERNIIDHGFLDLVRLGIKPADDEVMANSVVEVDDTIRVDVEDAPGFYRYNGDGYGERGREDPGAPWSVEHKGKGRLWPLLTGERGEYELRLDEPTLEPTVALRAMEQFANSGRMIPEQVWDREHETDYNWEFGQGTGGATPLAWAMAQYIRLAHCVSAGTPVETPEFVHERYREQALNEPDRSPALRVDTQFRGNDIVVSGETTGVKVVIKTPVERVIADVDDGEFEEALGVEPGENQIIVAAADKADLASAGTTVWRMSL</sequence>
<dbReference type="InterPro" id="IPR008928">
    <property type="entry name" value="6-hairpin_glycosidase_sf"/>
</dbReference>
<evidence type="ECO:0000259" key="4">
    <source>
        <dbReference type="Pfam" id="PF25978"/>
    </source>
</evidence>
<dbReference type="Gene3D" id="2.60.40.10">
    <property type="entry name" value="Immunoglobulins"/>
    <property type="match status" value="1"/>
</dbReference>
<evidence type="ECO:0000313" key="6">
    <source>
        <dbReference type="Proteomes" id="UP000783863"/>
    </source>
</evidence>
<dbReference type="InterPro" id="IPR013783">
    <property type="entry name" value="Ig-like_fold"/>
</dbReference>
<dbReference type="InterPro" id="IPR015220">
    <property type="entry name" value="Glucodextranase_N"/>
</dbReference>
<dbReference type="RefSeq" id="WP_220590057.1">
    <property type="nucleotide sequence ID" value="NZ_RKLQ01000006.1"/>
</dbReference>
<dbReference type="Gene3D" id="1.50.10.10">
    <property type="match status" value="2"/>
</dbReference>
<dbReference type="InterPro" id="IPR012341">
    <property type="entry name" value="6hp_glycosidase-like_sf"/>
</dbReference>
<dbReference type="SUPFAM" id="SSF48208">
    <property type="entry name" value="Six-hairpin glycosidases"/>
    <property type="match status" value="2"/>
</dbReference>
<dbReference type="GO" id="GO:0005975">
    <property type="term" value="P:carbohydrate metabolic process"/>
    <property type="evidence" value="ECO:0007669"/>
    <property type="project" value="InterPro"/>
</dbReference>
<comment type="similarity">
    <text evidence="1">Belongs to the glycosyl hydrolase 15 family.</text>
</comment>
<dbReference type="InterPro" id="IPR011613">
    <property type="entry name" value="GH15-like"/>
</dbReference>
<dbReference type="Pfam" id="PF09137">
    <property type="entry name" value="Glucodextran_N"/>
    <property type="match status" value="1"/>
</dbReference>
<dbReference type="Pfam" id="PF25978">
    <property type="entry name" value="DUF7997"/>
    <property type="match status" value="1"/>
</dbReference>
<keyword evidence="6" id="KW-1185">Reference proteome</keyword>
<dbReference type="GO" id="GO:0030246">
    <property type="term" value="F:carbohydrate binding"/>
    <property type="evidence" value="ECO:0007669"/>
    <property type="project" value="InterPro"/>
</dbReference>
<dbReference type="CDD" id="cd07430">
    <property type="entry name" value="GH15_N"/>
    <property type="match status" value="1"/>
</dbReference>
<protein>
    <submittedName>
        <fullName evidence="5">Glucoamylase</fullName>
    </submittedName>
</protein>
<dbReference type="Gene3D" id="2.70.98.10">
    <property type="match status" value="1"/>
</dbReference>
<evidence type="ECO:0000259" key="2">
    <source>
        <dbReference type="Pfam" id="PF00723"/>
    </source>
</evidence>
<feature type="domain" description="GH15-like" evidence="2">
    <location>
        <begin position="1009"/>
        <end position="1403"/>
    </location>
</feature>
<evidence type="ECO:0000259" key="3">
    <source>
        <dbReference type="Pfam" id="PF09137"/>
    </source>
</evidence>
<feature type="domain" description="GH15-like" evidence="2">
    <location>
        <begin position="299"/>
        <end position="675"/>
    </location>
</feature>
<evidence type="ECO:0000313" key="5">
    <source>
        <dbReference type="EMBL" id="MBX0305863.1"/>
    </source>
</evidence>
<dbReference type="Pfam" id="PF00723">
    <property type="entry name" value="Glyco_hydro_15"/>
    <property type="match status" value="2"/>
</dbReference>
<dbReference type="PANTHER" id="PTHR31616">
    <property type="entry name" value="TREHALASE"/>
    <property type="match status" value="1"/>
</dbReference>
<dbReference type="Proteomes" id="UP000783863">
    <property type="component" value="Unassembled WGS sequence"/>
</dbReference>
<organism evidence="5 6">
    <name type="scientific">Haloarcula salinisoli</name>
    <dbReference type="NCBI Taxonomy" id="2487746"/>
    <lineage>
        <taxon>Archaea</taxon>
        <taxon>Methanobacteriati</taxon>
        <taxon>Methanobacteriota</taxon>
        <taxon>Stenosarchaea group</taxon>
        <taxon>Halobacteria</taxon>
        <taxon>Halobacteriales</taxon>
        <taxon>Haloarculaceae</taxon>
        <taxon>Haloarcula</taxon>
    </lineage>
</organism>
<dbReference type="PANTHER" id="PTHR31616:SF0">
    <property type="entry name" value="GLUCAN 1,4-ALPHA-GLUCOSIDASE"/>
    <property type="match status" value="1"/>
</dbReference>
<dbReference type="SUPFAM" id="SSF74650">
    <property type="entry name" value="Galactose mutarotase-like"/>
    <property type="match status" value="1"/>
</dbReference>
<gene>
    <name evidence="5" type="ORF">EGD98_19650</name>
</gene>
<accession>A0A8J8CD21</accession>
<name>A0A8J8CD21_9EURY</name>
<feature type="domain" description="DUF7997" evidence="4">
    <location>
        <begin position="1"/>
        <end position="248"/>
    </location>
</feature>
<dbReference type="EMBL" id="RKLQ01000006">
    <property type="protein sequence ID" value="MBX0305863.1"/>
    <property type="molecule type" value="Genomic_DNA"/>
</dbReference>
<reference evidence="5" key="1">
    <citation type="submission" date="2021-06" db="EMBL/GenBank/DDBJ databases">
        <title>Halomicroarcula sp. F24A a new haloarchaeum isolated from saline soil.</title>
        <authorList>
            <person name="Duran-Viseras A."/>
            <person name="Sanchez-Porro C."/>
            <person name="Ventosa A."/>
        </authorList>
    </citation>
    <scope>NUCLEOTIDE SEQUENCE</scope>
    <source>
        <strain evidence="5">F24A</strain>
    </source>
</reference>